<gene>
    <name evidence="4" type="ORF">ACFOMD_00100</name>
</gene>
<dbReference type="InterPro" id="IPR036264">
    <property type="entry name" value="Bact_exopeptidase_dim_dom"/>
</dbReference>
<dbReference type="Gene3D" id="3.30.70.360">
    <property type="match status" value="1"/>
</dbReference>
<dbReference type="Pfam" id="PF01546">
    <property type="entry name" value="Peptidase_M20"/>
    <property type="match status" value="1"/>
</dbReference>
<dbReference type="InterPro" id="IPR002933">
    <property type="entry name" value="Peptidase_M20"/>
</dbReference>
<evidence type="ECO:0000313" key="4">
    <source>
        <dbReference type="EMBL" id="MFC3710953.1"/>
    </source>
</evidence>
<dbReference type="InterPro" id="IPR017439">
    <property type="entry name" value="Amidohydrolase"/>
</dbReference>
<feature type="chain" id="PRO_5046477251" evidence="2">
    <location>
        <begin position="25"/>
        <end position="447"/>
    </location>
</feature>
<accession>A0ABV7X6X3</accession>
<evidence type="ECO:0000256" key="2">
    <source>
        <dbReference type="SAM" id="SignalP"/>
    </source>
</evidence>
<comment type="caution">
    <text evidence="4">The sequence shown here is derived from an EMBL/GenBank/DDBJ whole genome shotgun (WGS) entry which is preliminary data.</text>
</comment>
<keyword evidence="1" id="KW-0378">Hydrolase</keyword>
<dbReference type="EMBL" id="JBHRXV010000001">
    <property type="protein sequence ID" value="MFC3710953.1"/>
    <property type="molecule type" value="Genomic_DNA"/>
</dbReference>
<feature type="domain" description="Peptidase M20 dimerisation" evidence="3">
    <location>
        <begin position="235"/>
        <end position="329"/>
    </location>
</feature>
<dbReference type="SUPFAM" id="SSF55031">
    <property type="entry name" value="Bacterial exopeptidase dimerisation domain"/>
    <property type="match status" value="1"/>
</dbReference>
<dbReference type="RefSeq" id="WP_380854939.1">
    <property type="nucleotide sequence ID" value="NZ_JBHRXV010000001.1"/>
</dbReference>
<dbReference type="PANTHER" id="PTHR11014:SF63">
    <property type="entry name" value="METALLOPEPTIDASE, PUTATIVE (AFU_ORTHOLOGUE AFUA_6G09600)-RELATED"/>
    <property type="match status" value="1"/>
</dbReference>
<dbReference type="PANTHER" id="PTHR11014">
    <property type="entry name" value="PEPTIDASE M20 FAMILY MEMBER"/>
    <property type="match status" value="1"/>
</dbReference>
<proteinExistence type="predicted"/>
<name>A0ABV7X6X3_9SPHN</name>
<evidence type="ECO:0000259" key="3">
    <source>
        <dbReference type="Pfam" id="PF07687"/>
    </source>
</evidence>
<evidence type="ECO:0000256" key="1">
    <source>
        <dbReference type="ARBA" id="ARBA00022801"/>
    </source>
</evidence>
<dbReference type="InterPro" id="IPR011650">
    <property type="entry name" value="Peptidase_M20_dimer"/>
</dbReference>
<evidence type="ECO:0000313" key="5">
    <source>
        <dbReference type="Proteomes" id="UP001595615"/>
    </source>
</evidence>
<dbReference type="Proteomes" id="UP001595615">
    <property type="component" value="Unassembled WGS sequence"/>
</dbReference>
<sequence length="447" mass="47297">MMHQKLARAGLLTLAVALSTAAQAATPAATTAAADTAAKAIEAKMIEWRRDFHQHPELGNAEVRSSKIIADHLKKLGLKVKTGVAKTGVVAVLEGGKPGPTVALRADMDGLPVKENSGLPFESKATGTYRGQTVPVMHACGHDTHMAILMATAEILAGMKKDLPGKVVFLFQPAEEGPSDFEAGTGKTWGAKAMVEQGAMSDPKVDAVFGLHVFSGMETGTLAWRSGPLMASADSYSVTVTGKQTHGALPWRGVDPVVAAAQVVTGLQTIVSRQLDITKEPAIVSVGQIHGGVRYNIIPDEVVFEGTLRAFDEAMREDIHKRVAHTATSIAAASGAKAETKVTKIYDVTANDPELTAKMRPTLVRVAGEWPWTDNVQKSTGAEDFSELGKVAPSLFLFLGISKPGEEKTAAANHSPFFFVDEKGLIQGVRALTHLTVDYLHGGPATN</sequence>
<reference evidence="5" key="1">
    <citation type="journal article" date="2019" name="Int. J. Syst. Evol. Microbiol.">
        <title>The Global Catalogue of Microorganisms (GCM) 10K type strain sequencing project: providing services to taxonomists for standard genome sequencing and annotation.</title>
        <authorList>
            <consortium name="The Broad Institute Genomics Platform"/>
            <consortium name="The Broad Institute Genome Sequencing Center for Infectious Disease"/>
            <person name="Wu L."/>
            <person name="Ma J."/>
        </authorList>
    </citation>
    <scope>NUCLEOTIDE SEQUENCE [LARGE SCALE GENOMIC DNA]</scope>
    <source>
        <strain evidence="5">KCTC 42644</strain>
    </source>
</reference>
<dbReference type="PIRSF" id="PIRSF005962">
    <property type="entry name" value="Pept_M20D_amidohydro"/>
    <property type="match status" value="1"/>
</dbReference>
<dbReference type="NCBIfam" id="TIGR01891">
    <property type="entry name" value="amidohydrolases"/>
    <property type="match status" value="1"/>
</dbReference>
<dbReference type="Pfam" id="PF07687">
    <property type="entry name" value="M20_dimer"/>
    <property type="match status" value="1"/>
</dbReference>
<dbReference type="Gene3D" id="3.40.630.10">
    <property type="entry name" value="Zn peptidases"/>
    <property type="match status" value="1"/>
</dbReference>
<keyword evidence="5" id="KW-1185">Reference proteome</keyword>
<dbReference type="SUPFAM" id="SSF53187">
    <property type="entry name" value="Zn-dependent exopeptidases"/>
    <property type="match status" value="1"/>
</dbReference>
<feature type="signal peptide" evidence="2">
    <location>
        <begin position="1"/>
        <end position="24"/>
    </location>
</feature>
<protein>
    <submittedName>
        <fullName evidence="4">Amidohydrolase</fullName>
    </submittedName>
</protein>
<organism evidence="4 5">
    <name type="scientific">Sphingoaurantiacus capsulatus</name>
    <dbReference type="NCBI Taxonomy" id="1771310"/>
    <lineage>
        <taxon>Bacteria</taxon>
        <taxon>Pseudomonadati</taxon>
        <taxon>Pseudomonadota</taxon>
        <taxon>Alphaproteobacteria</taxon>
        <taxon>Sphingomonadales</taxon>
        <taxon>Sphingosinicellaceae</taxon>
        <taxon>Sphingoaurantiacus</taxon>
    </lineage>
</organism>
<keyword evidence="2" id="KW-0732">Signal</keyword>